<protein>
    <submittedName>
        <fullName evidence="1">Uncharacterized protein</fullName>
    </submittedName>
</protein>
<dbReference type="EMBL" id="PDNA01000257">
    <property type="protein sequence ID" value="PGH00195.1"/>
    <property type="molecule type" value="Genomic_DNA"/>
</dbReference>
<dbReference type="AlphaFoldDB" id="A0A2B7WU34"/>
<comment type="caution">
    <text evidence="1">The sequence shown here is derived from an EMBL/GenBank/DDBJ whole genome shotgun (WGS) entry which is preliminary data.</text>
</comment>
<dbReference type="Proteomes" id="UP000224634">
    <property type="component" value="Unassembled WGS sequence"/>
</dbReference>
<reference evidence="1 2" key="1">
    <citation type="submission" date="2017-10" db="EMBL/GenBank/DDBJ databases">
        <title>Comparative genomics in systemic dimorphic fungi from Ajellomycetaceae.</title>
        <authorList>
            <person name="Munoz J.F."/>
            <person name="Mcewen J.G."/>
            <person name="Clay O.K."/>
            <person name="Cuomo C.A."/>
        </authorList>
    </citation>
    <scope>NUCLEOTIDE SEQUENCE [LARGE SCALE GENOMIC DNA]</scope>
    <source>
        <strain evidence="1 2">UAMH7299</strain>
    </source>
</reference>
<sequence>MVRGGIRDVVLYDQSLEDKRILSGRTLILPQPVLALQTLVAQIIANMSDSELASAGVSRDQVVDLKNSIHQLALISAPLSGFHGHLATRALGNHVKANNRLSANELELIVQAVREGAGFTEDALKAMLTETNPTPYGFLVDFTSSDYCPFKSAVHGQFKFTKINIIDKFRQAIHAIDPTPGSVDILLLLVRGSLRCIHAYPISMSHRLLGMMASKLRTRLYRIKMASADMSKYHLINQAVRFNGALVTLHKSKEYWCPADGVNPVWGWVVANRADNGLQFLLEDGTFYCEVQLGGPDGARRHYYRLRLQICRDGRTGIGKPASRAEFLSNYLNAAIGKPLALVNMAWSLELVIPEYVNQASLNNSRANPESLRDHSWKVKLGDRQRAFDGLIAYFCEADRSKQDHDGLSFDFDKFYTYYYNESQDKNSDASDDEES</sequence>
<dbReference type="OrthoDB" id="2992173at2759"/>
<accession>A0A2B7WU34</accession>
<proteinExistence type="predicted"/>
<gene>
    <name evidence="1" type="ORF">AJ80_09203</name>
</gene>
<evidence type="ECO:0000313" key="1">
    <source>
        <dbReference type="EMBL" id="PGH00195.1"/>
    </source>
</evidence>
<keyword evidence="2" id="KW-1185">Reference proteome</keyword>
<organism evidence="1 2">
    <name type="scientific">Polytolypa hystricis (strain UAMH7299)</name>
    <dbReference type="NCBI Taxonomy" id="1447883"/>
    <lineage>
        <taxon>Eukaryota</taxon>
        <taxon>Fungi</taxon>
        <taxon>Dikarya</taxon>
        <taxon>Ascomycota</taxon>
        <taxon>Pezizomycotina</taxon>
        <taxon>Eurotiomycetes</taxon>
        <taxon>Eurotiomycetidae</taxon>
        <taxon>Onygenales</taxon>
        <taxon>Onygenales incertae sedis</taxon>
        <taxon>Polytolypa</taxon>
    </lineage>
</organism>
<evidence type="ECO:0000313" key="2">
    <source>
        <dbReference type="Proteomes" id="UP000224634"/>
    </source>
</evidence>
<name>A0A2B7WU34_POLH7</name>